<proteinExistence type="predicted"/>
<organism evidence="1 2">
    <name type="scientific">Knipowitschia caucasica</name>
    <name type="common">Caucasian dwarf goby</name>
    <name type="synonym">Pomatoschistus caucasicus</name>
    <dbReference type="NCBI Taxonomy" id="637954"/>
    <lineage>
        <taxon>Eukaryota</taxon>
        <taxon>Metazoa</taxon>
        <taxon>Chordata</taxon>
        <taxon>Craniata</taxon>
        <taxon>Vertebrata</taxon>
        <taxon>Euteleostomi</taxon>
        <taxon>Actinopterygii</taxon>
        <taxon>Neopterygii</taxon>
        <taxon>Teleostei</taxon>
        <taxon>Neoteleostei</taxon>
        <taxon>Acanthomorphata</taxon>
        <taxon>Gobiaria</taxon>
        <taxon>Gobiiformes</taxon>
        <taxon>Gobioidei</taxon>
        <taxon>Gobiidae</taxon>
        <taxon>Gobiinae</taxon>
        <taxon>Knipowitschia</taxon>
    </lineage>
</organism>
<dbReference type="AlphaFoldDB" id="A0AAV2IWX8"/>
<dbReference type="GO" id="GO:0003676">
    <property type="term" value="F:nucleic acid binding"/>
    <property type="evidence" value="ECO:0007669"/>
    <property type="project" value="InterPro"/>
</dbReference>
<reference evidence="1 2" key="1">
    <citation type="submission" date="2024-04" db="EMBL/GenBank/DDBJ databases">
        <authorList>
            <person name="Waldvogel A.-M."/>
            <person name="Schoenle A."/>
        </authorList>
    </citation>
    <scope>NUCLEOTIDE SEQUENCE [LARGE SCALE GENOMIC DNA]</scope>
</reference>
<accession>A0AAV2IWX8</accession>
<sequence>MQKINTISCLQRQEVAAPVQSSANAKPPQAAVVVPPSAQQAECSPDRLDRVLALLERVLSQQSQQPKYVSKFNTRSLPSKVKPLAPCAVCGDDGHTTQYHCRSDRLCFTCFAPDHTRADCPNAVSKPGVVKSTAQQQGN</sequence>
<evidence type="ECO:0000313" key="1">
    <source>
        <dbReference type="EMBL" id="CAL1567364.1"/>
    </source>
</evidence>
<dbReference type="Gene3D" id="4.10.60.10">
    <property type="entry name" value="Zinc finger, CCHC-type"/>
    <property type="match status" value="1"/>
</dbReference>
<gene>
    <name evidence="1" type="ORF">KC01_LOCUS174</name>
</gene>
<name>A0AAV2IWX8_KNICA</name>
<dbReference type="SUPFAM" id="SSF57756">
    <property type="entry name" value="Retrovirus zinc finger-like domains"/>
    <property type="match status" value="1"/>
</dbReference>
<keyword evidence="2" id="KW-1185">Reference proteome</keyword>
<protein>
    <recommendedName>
        <fullName evidence="3">CCHC-type domain-containing protein</fullName>
    </recommendedName>
</protein>
<dbReference type="GO" id="GO:0008270">
    <property type="term" value="F:zinc ion binding"/>
    <property type="evidence" value="ECO:0007669"/>
    <property type="project" value="InterPro"/>
</dbReference>
<evidence type="ECO:0008006" key="3">
    <source>
        <dbReference type="Google" id="ProtNLM"/>
    </source>
</evidence>
<dbReference type="EMBL" id="OZ035823">
    <property type="protein sequence ID" value="CAL1567364.1"/>
    <property type="molecule type" value="Genomic_DNA"/>
</dbReference>
<evidence type="ECO:0000313" key="2">
    <source>
        <dbReference type="Proteomes" id="UP001497482"/>
    </source>
</evidence>
<dbReference type="Proteomes" id="UP001497482">
    <property type="component" value="Chromosome 1"/>
</dbReference>
<dbReference type="InterPro" id="IPR036875">
    <property type="entry name" value="Znf_CCHC_sf"/>
</dbReference>